<proteinExistence type="predicted"/>
<sequence>MSPECNLIAFLAYWLSRFVMSNNRGDNVRLETLVMAAKLSQGITLSLAPAVLANIYRVFPPSPCPPILPIQTMPSFLVIFCMGFGDRITLEKESTSRLPGGLRSAGGHHYSSCQDGIPVCFRRRSKRFDENRAYIREREGLVRVWVKRLSHLFLR</sequence>
<dbReference type="OrthoDB" id="1194411at2759"/>
<keyword evidence="5" id="KW-1185">Reference proteome</keyword>
<dbReference type="EMBL" id="JAMYWD010000585">
    <property type="protein sequence ID" value="KAJ4948043.1"/>
    <property type="molecule type" value="Genomic_DNA"/>
</dbReference>
<evidence type="ECO:0000259" key="1">
    <source>
        <dbReference type="Pfam" id="PF10536"/>
    </source>
</evidence>
<dbReference type="InterPro" id="IPR019557">
    <property type="entry name" value="AminoTfrase-like_pln_mobile"/>
</dbReference>
<accession>A0A9Q0GR83</accession>
<evidence type="ECO:0000313" key="3">
    <source>
        <dbReference type="EMBL" id="KAJ4950547.1"/>
    </source>
</evidence>
<dbReference type="AlphaFoldDB" id="A0A9Q0GR83"/>
<dbReference type="EMBL" id="JAMYWD010000012">
    <property type="protein sequence ID" value="KAJ4950547.1"/>
    <property type="molecule type" value="Genomic_DNA"/>
</dbReference>
<dbReference type="Proteomes" id="UP001141806">
    <property type="component" value="Unassembled WGS sequence"/>
</dbReference>
<gene>
    <name evidence="2" type="ORF">NE237_024465</name>
    <name evidence="3" type="ORF">NE237_027379</name>
    <name evidence="4" type="ORF">NE237_029372</name>
</gene>
<organism evidence="3 5">
    <name type="scientific">Protea cynaroides</name>
    <dbReference type="NCBI Taxonomy" id="273540"/>
    <lineage>
        <taxon>Eukaryota</taxon>
        <taxon>Viridiplantae</taxon>
        <taxon>Streptophyta</taxon>
        <taxon>Embryophyta</taxon>
        <taxon>Tracheophyta</taxon>
        <taxon>Spermatophyta</taxon>
        <taxon>Magnoliopsida</taxon>
        <taxon>Proteales</taxon>
        <taxon>Proteaceae</taxon>
        <taxon>Protea</taxon>
    </lineage>
</organism>
<evidence type="ECO:0000313" key="2">
    <source>
        <dbReference type="EMBL" id="KAJ4948043.1"/>
    </source>
</evidence>
<feature type="domain" description="Aminotransferase-like plant mobile" evidence="1">
    <location>
        <begin position="3"/>
        <end position="57"/>
    </location>
</feature>
<evidence type="ECO:0000313" key="5">
    <source>
        <dbReference type="Proteomes" id="UP001141806"/>
    </source>
</evidence>
<comment type="caution">
    <text evidence="3">The sequence shown here is derived from an EMBL/GenBank/DDBJ whole genome shotgun (WGS) entry which is preliminary data.</text>
</comment>
<protein>
    <recommendedName>
        <fullName evidence="1">Aminotransferase-like plant mobile domain-containing protein</fullName>
    </recommendedName>
</protein>
<dbReference type="Pfam" id="PF10536">
    <property type="entry name" value="PMD"/>
    <property type="match status" value="1"/>
</dbReference>
<name>A0A9Q0GR83_9MAGN</name>
<reference evidence="3" key="1">
    <citation type="journal article" date="2023" name="Plant J.">
        <title>The genome of the king protea, Protea cynaroides.</title>
        <authorList>
            <person name="Chang J."/>
            <person name="Duong T.A."/>
            <person name="Schoeman C."/>
            <person name="Ma X."/>
            <person name="Roodt D."/>
            <person name="Barker N."/>
            <person name="Li Z."/>
            <person name="Van de Peer Y."/>
            <person name="Mizrachi E."/>
        </authorList>
    </citation>
    <scope>NUCLEOTIDE SEQUENCE</scope>
    <source>
        <tissue evidence="3">Young leaves</tissue>
    </source>
</reference>
<dbReference type="EMBL" id="JAMYWD010000012">
    <property type="protein sequence ID" value="KAJ4952540.1"/>
    <property type="molecule type" value="Genomic_DNA"/>
</dbReference>
<evidence type="ECO:0000313" key="4">
    <source>
        <dbReference type="EMBL" id="KAJ4952540.1"/>
    </source>
</evidence>